<dbReference type="GO" id="GO:0003841">
    <property type="term" value="F:1-acylglycerol-3-phosphate O-acyltransferase activity"/>
    <property type="evidence" value="ECO:0007669"/>
    <property type="project" value="TreeGrafter"/>
</dbReference>
<dbReference type="PANTHER" id="PTHR10434:SF64">
    <property type="entry name" value="1-ACYL-SN-GLYCEROL-3-PHOSPHATE ACYLTRANSFERASE-RELATED"/>
    <property type="match status" value="1"/>
</dbReference>
<keyword evidence="3 9" id="KW-0808">Transferase</keyword>
<keyword evidence="7" id="KW-0472">Membrane</keyword>
<name>A0A4U0T136_9ACTN</name>
<evidence type="ECO:0000256" key="1">
    <source>
        <dbReference type="ARBA" id="ARBA00005189"/>
    </source>
</evidence>
<organism evidence="9 10">
    <name type="scientific">Actinacidiphila oryziradicis</name>
    <dbReference type="NCBI Taxonomy" id="2571141"/>
    <lineage>
        <taxon>Bacteria</taxon>
        <taxon>Bacillati</taxon>
        <taxon>Actinomycetota</taxon>
        <taxon>Actinomycetes</taxon>
        <taxon>Kitasatosporales</taxon>
        <taxon>Streptomycetaceae</taxon>
        <taxon>Actinacidiphila</taxon>
    </lineage>
</organism>
<keyword evidence="4" id="KW-0443">Lipid metabolism</keyword>
<keyword evidence="7" id="KW-0812">Transmembrane</keyword>
<dbReference type="CDD" id="cd07989">
    <property type="entry name" value="LPLAT_AGPAT-like"/>
    <property type="match status" value="1"/>
</dbReference>
<accession>A0A4U0T136</accession>
<dbReference type="SUPFAM" id="SSF69593">
    <property type="entry name" value="Glycerol-3-phosphate (1)-acyltransferase"/>
    <property type="match status" value="1"/>
</dbReference>
<evidence type="ECO:0000256" key="4">
    <source>
        <dbReference type="ARBA" id="ARBA00023098"/>
    </source>
</evidence>
<sequence>MSLWLPTAPCTPVLCLAGGSPPTVGRPRRLARAAAFLTVVLLGLLLLPLARRTPKLIRSGAQAVPTALGVRIRITGEPLPPSGGVLIVANHISWLDIPLLAAVRPARMLAKREVGTWPVLGPLIVRAGTLFIDRDRLRALPQVVSDLADALRSGSTVVVFPEGSTWCGRGHGRFRPAAFQAALDAGVPVQPVRIRYRLSDASPATLAAFVGDDTLLASLRRVTAARGLVAEVRVLPALPCGTYGDRRALARAAQDAVGPPAPAARECPTHPPITRERQVTGCQSTPTSHGLPACEPAGAQ</sequence>
<keyword evidence="5 9" id="KW-0012">Acyltransferase</keyword>
<dbReference type="PANTHER" id="PTHR10434">
    <property type="entry name" value="1-ACYL-SN-GLYCEROL-3-PHOSPHATE ACYLTRANSFERASE"/>
    <property type="match status" value="1"/>
</dbReference>
<keyword evidence="10" id="KW-1185">Reference proteome</keyword>
<comment type="caution">
    <text evidence="9">The sequence shown here is derived from an EMBL/GenBank/DDBJ whole genome shotgun (WGS) entry which is preliminary data.</text>
</comment>
<dbReference type="RefSeq" id="WP_136727413.1">
    <property type="nucleotide sequence ID" value="NZ_SUMC01000038.1"/>
</dbReference>
<gene>
    <name evidence="9" type="ORF">FCI23_31595</name>
</gene>
<proteinExistence type="predicted"/>
<reference evidence="9 10" key="1">
    <citation type="submission" date="2019-04" db="EMBL/GenBank/DDBJ databases">
        <title>Streptomyces oryziradicis sp. nov., a novel actinomycete isolated from rhizosphere soil of rice (Oryza sativa L.).</title>
        <authorList>
            <person name="Li C."/>
        </authorList>
    </citation>
    <scope>NUCLEOTIDE SEQUENCE [LARGE SCALE GENOMIC DNA]</scope>
    <source>
        <strain evidence="9 10">NEAU-C40</strain>
    </source>
</reference>
<dbReference type="AlphaFoldDB" id="A0A4U0T136"/>
<evidence type="ECO:0000259" key="8">
    <source>
        <dbReference type="SMART" id="SM00563"/>
    </source>
</evidence>
<evidence type="ECO:0000313" key="9">
    <source>
        <dbReference type="EMBL" id="TKA06465.1"/>
    </source>
</evidence>
<feature type="transmembrane region" description="Helical" evidence="7">
    <location>
        <begin position="29"/>
        <end position="50"/>
    </location>
</feature>
<feature type="domain" description="Phospholipid/glycerol acyltransferase" evidence="8">
    <location>
        <begin position="85"/>
        <end position="197"/>
    </location>
</feature>
<evidence type="ECO:0000256" key="2">
    <source>
        <dbReference type="ARBA" id="ARBA00022516"/>
    </source>
</evidence>
<dbReference type="OrthoDB" id="5184723at2"/>
<dbReference type="Pfam" id="PF01553">
    <property type="entry name" value="Acyltransferase"/>
    <property type="match status" value="1"/>
</dbReference>
<dbReference type="GO" id="GO:0006654">
    <property type="term" value="P:phosphatidic acid biosynthetic process"/>
    <property type="evidence" value="ECO:0007669"/>
    <property type="project" value="TreeGrafter"/>
</dbReference>
<dbReference type="Proteomes" id="UP000305778">
    <property type="component" value="Unassembled WGS sequence"/>
</dbReference>
<evidence type="ECO:0000256" key="6">
    <source>
        <dbReference type="SAM" id="MobiDB-lite"/>
    </source>
</evidence>
<evidence type="ECO:0000256" key="5">
    <source>
        <dbReference type="ARBA" id="ARBA00023315"/>
    </source>
</evidence>
<keyword evidence="2" id="KW-0444">Lipid biosynthesis</keyword>
<protein>
    <submittedName>
        <fullName evidence="9">1-acyl-sn-glycerol-3-phosphate acyltransferase</fullName>
    </submittedName>
</protein>
<comment type="pathway">
    <text evidence="1">Lipid metabolism.</text>
</comment>
<dbReference type="EMBL" id="SUMC01000038">
    <property type="protein sequence ID" value="TKA06465.1"/>
    <property type="molecule type" value="Genomic_DNA"/>
</dbReference>
<dbReference type="InterPro" id="IPR002123">
    <property type="entry name" value="Plipid/glycerol_acylTrfase"/>
</dbReference>
<evidence type="ECO:0000313" key="10">
    <source>
        <dbReference type="Proteomes" id="UP000305778"/>
    </source>
</evidence>
<evidence type="ECO:0000256" key="3">
    <source>
        <dbReference type="ARBA" id="ARBA00022679"/>
    </source>
</evidence>
<evidence type="ECO:0000256" key="7">
    <source>
        <dbReference type="SAM" id="Phobius"/>
    </source>
</evidence>
<keyword evidence="7" id="KW-1133">Transmembrane helix</keyword>
<feature type="region of interest" description="Disordered" evidence="6">
    <location>
        <begin position="257"/>
        <end position="300"/>
    </location>
</feature>
<dbReference type="SMART" id="SM00563">
    <property type="entry name" value="PlsC"/>
    <property type="match status" value="1"/>
</dbReference>